<keyword evidence="1" id="KW-0732">Signal</keyword>
<comment type="caution">
    <text evidence="3">The sequence shown here is derived from an EMBL/GenBank/DDBJ whole genome shotgun (WGS) entry which is preliminary data.</text>
</comment>
<evidence type="ECO:0000256" key="1">
    <source>
        <dbReference type="SAM" id="SignalP"/>
    </source>
</evidence>
<name>A0AAW1JRJ6_SAPOF</name>
<organism evidence="3 4">
    <name type="scientific">Saponaria officinalis</name>
    <name type="common">Common soapwort</name>
    <name type="synonym">Lychnis saponaria</name>
    <dbReference type="NCBI Taxonomy" id="3572"/>
    <lineage>
        <taxon>Eukaryota</taxon>
        <taxon>Viridiplantae</taxon>
        <taxon>Streptophyta</taxon>
        <taxon>Embryophyta</taxon>
        <taxon>Tracheophyta</taxon>
        <taxon>Spermatophyta</taxon>
        <taxon>Magnoliopsida</taxon>
        <taxon>eudicotyledons</taxon>
        <taxon>Gunneridae</taxon>
        <taxon>Pentapetalae</taxon>
        <taxon>Caryophyllales</taxon>
        <taxon>Caryophyllaceae</taxon>
        <taxon>Caryophylleae</taxon>
        <taxon>Saponaria</taxon>
    </lineage>
</organism>
<dbReference type="PROSITE" id="PS50181">
    <property type="entry name" value="FBOX"/>
    <property type="match status" value="1"/>
</dbReference>
<feature type="chain" id="PRO_5043486352" description="F-box domain-containing protein" evidence="1">
    <location>
        <begin position="23"/>
        <end position="287"/>
    </location>
</feature>
<dbReference type="InterPro" id="IPR036047">
    <property type="entry name" value="F-box-like_dom_sf"/>
</dbReference>
<accession>A0AAW1JRJ6</accession>
<dbReference type="InterPro" id="IPR032675">
    <property type="entry name" value="LRR_dom_sf"/>
</dbReference>
<dbReference type="InterPro" id="IPR001810">
    <property type="entry name" value="F-box_dom"/>
</dbReference>
<dbReference type="AlphaFoldDB" id="A0AAW1JRJ6"/>
<evidence type="ECO:0000259" key="2">
    <source>
        <dbReference type="PROSITE" id="PS50181"/>
    </source>
</evidence>
<dbReference type="SUPFAM" id="SSF81383">
    <property type="entry name" value="F-box domain"/>
    <property type="match status" value="1"/>
</dbReference>
<keyword evidence="4" id="KW-1185">Reference proteome</keyword>
<dbReference type="EMBL" id="JBDFQZ010000007">
    <property type="protein sequence ID" value="KAK9707202.1"/>
    <property type="molecule type" value="Genomic_DNA"/>
</dbReference>
<feature type="domain" description="F-box" evidence="2">
    <location>
        <begin position="1"/>
        <end position="44"/>
    </location>
</feature>
<dbReference type="Pfam" id="PF12937">
    <property type="entry name" value="F-box-like"/>
    <property type="match status" value="1"/>
</dbReference>
<reference evidence="3" key="1">
    <citation type="submission" date="2024-03" db="EMBL/GenBank/DDBJ databases">
        <title>WGS assembly of Saponaria officinalis var. Norfolk2.</title>
        <authorList>
            <person name="Jenkins J."/>
            <person name="Shu S."/>
            <person name="Grimwood J."/>
            <person name="Barry K."/>
            <person name="Goodstein D."/>
            <person name="Schmutz J."/>
            <person name="Leebens-Mack J."/>
            <person name="Osbourn A."/>
        </authorList>
    </citation>
    <scope>NUCLEOTIDE SEQUENCE [LARGE SCALE GENOMIC DNA]</scope>
    <source>
        <strain evidence="3">JIC</strain>
    </source>
</reference>
<evidence type="ECO:0000313" key="4">
    <source>
        <dbReference type="Proteomes" id="UP001443914"/>
    </source>
</evidence>
<evidence type="ECO:0000313" key="3">
    <source>
        <dbReference type="EMBL" id="KAK9707202.1"/>
    </source>
</evidence>
<dbReference type="InterPro" id="IPR017900">
    <property type="entry name" value="4Fe4S_Fe_S_CS"/>
</dbReference>
<dbReference type="Gene3D" id="3.80.10.10">
    <property type="entry name" value="Ribonuclease Inhibitor"/>
    <property type="match status" value="1"/>
</dbReference>
<protein>
    <recommendedName>
        <fullName evidence="2">F-box domain-containing protein</fullName>
    </recommendedName>
</protein>
<feature type="signal peptide" evidence="1">
    <location>
        <begin position="1"/>
        <end position="22"/>
    </location>
</feature>
<dbReference type="SMART" id="SM00256">
    <property type="entry name" value="FBOX"/>
    <property type="match status" value="1"/>
</dbReference>
<gene>
    <name evidence="3" type="ORF">RND81_07G179400</name>
</gene>
<proteinExistence type="predicted"/>
<dbReference type="PROSITE" id="PS00198">
    <property type="entry name" value="4FE4S_FER_1"/>
    <property type="match status" value="1"/>
</dbReference>
<dbReference type="Proteomes" id="UP001443914">
    <property type="component" value="Unassembled WGS sequence"/>
</dbReference>
<dbReference type="SUPFAM" id="SSF52047">
    <property type="entry name" value="RNI-like"/>
    <property type="match status" value="1"/>
</dbReference>
<sequence length="287" mass="32897">MEAPHEALFLVLAYLPLHQLLTMSQVSKTLHDAINSDVLVWLHLVVENPLNLRLTDDTLMRFASKAHGRLHTLALLNCFNITDDCLIRVINANLLLTKLYVPACTGLTPEIILAAAKTLTKLKQVKIDGIYNLKQEHLLELTHYLPQTTSREPKFYHKFQIRTFQRLEEDRSSIDVEECPKCKEVKLVFDCPRETCTTMKRSVVACRGCSNCITRCEGCGKCISDEDDEELGETICNDFLCLDCWLRLPKCSHCNKSYCPTHLDQQLFHFSISRDFVCLSCEMKQSR</sequence>
<dbReference type="CDD" id="cd09917">
    <property type="entry name" value="F-box_SF"/>
    <property type="match status" value="1"/>
</dbReference>